<proteinExistence type="predicted"/>
<sequence length="52" mass="6282">MNDEVRKSKHIRMRPSIVRRAHQEAKEEGKTLGRWVEDAIEEKLERKEKKPK</sequence>
<organism evidence="1">
    <name type="scientific">marine sediment metagenome</name>
    <dbReference type="NCBI Taxonomy" id="412755"/>
    <lineage>
        <taxon>unclassified sequences</taxon>
        <taxon>metagenomes</taxon>
        <taxon>ecological metagenomes</taxon>
    </lineage>
</organism>
<dbReference type="InterPro" id="IPR010985">
    <property type="entry name" value="Ribbon_hlx_hlx"/>
</dbReference>
<protein>
    <submittedName>
        <fullName evidence="1">Uncharacterized protein</fullName>
    </submittedName>
</protein>
<reference evidence="1" key="1">
    <citation type="journal article" date="2014" name="Front. Microbiol.">
        <title>High frequency of phylogenetically diverse reductive dehalogenase-homologous genes in deep subseafloor sedimentary metagenomes.</title>
        <authorList>
            <person name="Kawai M."/>
            <person name="Futagami T."/>
            <person name="Toyoda A."/>
            <person name="Takaki Y."/>
            <person name="Nishi S."/>
            <person name="Hori S."/>
            <person name="Arai W."/>
            <person name="Tsubouchi T."/>
            <person name="Morono Y."/>
            <person name="Uchiyama I."/>
            <person name="Ito T."/>
            <person name="Fujiyama A."/>
            <person name="Inagaki F."/>
            <person name="Takami H."/>
        </authorList>
    </citation>
    <scope>NUCLEOTIDE SEQUENCE</scope>
    <source>
        <strain evidence="1">Expedition CK06-06</strain>
    </source>
</reference>
<dbReference type="AlphaFoldDB" id="X1ISB1"/>
<accession>X1ISB1</accession>
<dbReference type="SUPFAM" id="SSF47598">
    <property type="entry name" value="Ribbon-helix-helix"/>
    <property type="match status" value="1"/>
</dbReference>
<dbReference type="EMBL" id="BARU01030939">
    <property type="protein sequence ID" value="GAH68959.1"/>
    <property type="molecule type" value="Genomic_DNA"/>
</dbReference>
<name>X1ISB1_9ZZZZ</name>
<gene>
    <name evidence="1" type="ORF">S03H2_48999</name>
</gene>
<dbReference type="GO" id="GO:0006355">
    <property type="term" value="P:regulation of DNA-templated transcription"/>
    <property type="evidence" value="ECO:0007669"/>
    <property type="project" value="InterPro"/>
</dbReference>
<comment type="caution">
    <text evidence="1">The sequence shown here is derived from an EMBL/GenBank/DDBJ whole genome shotgun (WGS) entry which is preliminary data.</text>
</comment>
<evidence type="ECO:0000313" key="1">
    <source>
        <dbReference type="EMBL" id="GAH68959.1"/>
    </source>
</evidence>